<sequence length="147" mass="17330">MYMKDFNDIWDTHKVRKFAYRGTMPFPILATTRTTDTFTVNDNHSFHALYLKSKIYNTATGVLLPDARVLLQIRINDRNYFRESMPLTLLAGDGRQSTLEPSRYRFPRKTTVVLDYQNLEAVDVDIFLMFDGYTVLFDEAQEYEEVY</sequence>
<name>A0A0F9E7P5_9ZZZZ</name>
<organism evidence="1">
    <name type="scientific">marine sediment metagenome</name>
    <dbReference type="NCBI Taxonomy" id="412755"/>
    <lineage>
        <taxon>unclassified sequences</taxon>
        <taxon>metagenomes</taxon>
        <taxon>ecological metagenomes</taxon>
    </lineage>
</organism>
<gene>
    <name evidence="1" type="ORF">LCGC14_2108530</name>
</gene>
<accession>A0A0F9E7P5</accession>
<dbReference type="AlphaFoldDB" id="A0A0F9E7P5"/>
<comment type="caution">
    <text evidence="1">The sequence shown here is derived from an EMBL/GenBank/DDBJ whole genome shotgun (WGS) entry which is preliminary data.</text>
</comment>
<dbReference type="EMBL" id="LAZR01026003">
    <property type="protein sequence ID" value="KKL70078.1"/>
    <property type="molecule type" value="Genomic_DNA"/>
</dbReference>
<reference evidence="1" key="1">
    <citation type="journal article" date="2015" name="Nature">
        <title>Complex archaea that bridge the gap between prokaryotes and eukaryotes.</title>
        <authorList>
            <person name="Spang A."/>
            <person name="Saw J.H."/>
            <person name="Jorgensen S.L."/>
            <person name="Zaremba-Niedzwiedzka K."/>
            <person name="Martijn J."/>
            <person name="Lind A.E."/>
            <person name="van Eijk R."/>
            <person name="Schleper C."/>
            <person name="Guy L."/>
            <person name="Ettema T.J."/>
        </authorList>
    </citation>
    <scope>NUCLEOTIDE SEQUENCE</scope>
</reference>
<evidence type="ECO:0000313" key="1">
    <source>
        <dbReference type="EMBL" id="KKL70078.1"/>
    </source>
</evidence>
<proteinExistence type="predicted"/>
<protein>
    <submittedName>
        <fullName evidence="1">Uncharacterized protein</fullName>
    </submittedName>
</protein>